<dbReference type="Pfam" id="PF13424">
    <property type="entry name" value="TPR_12"/>
    <property type="match status" value="4"/>
</dbReference>
<dbReference type="PANTHER" id="PTHR45641:SF1">
    <property type="entry name" value="AAA+ ATPASE DOMAIN-CONTAINING PROTEIN"/>
    <property type="match status" value="1"/>
</dbReference>
<keyword evidence="2 3" id="KW-0802">TPR repeat</keyword>
<evidence type="ECO:0000313" key="5">
    <source>
        <dbReference type="EMBL" id="RDC65533.1"/>
    </source>
</evidence>
<feature type="repeat" description="TPR" evidence="3">
    <location>
        <begin position="368"/>
        <end position="401"/>
    </location>
</feature>
<dbReference type="PROSITE" id="PS50005">
    <property type="entry name" value="TPR"/>
    <property type="match status" value="8"/>
</dbReference>
<dbReference type="AlphaFoldDB" id="A0A369QKU1"/>
<reference evidence="5 6" key="1">
    <citation type="submission" date="2018-04" db="EMBL/GenBank/DDBJ databases">
        <title>Adhaeribacter sp. HMF7616 genome sequencing and assembly.</title>
        <authorList>
            <person name="Kang H."/>
            <person name="Kang J."/>
            <person name="Cha I."/>
            <person name="Kim H."/>
            <person name="Joh K."/>
        </authorList>
    </citation>
    <scope>NUCLEOTIDE SEQUENCE [LARGE SCALE GENOMIC DNA]</scope>
    <source>
        <strain evidence="5 6">HMF7616</strain>
    </source>
</reference>
<proteinExistence type="predicted"/>
<dbReference type="EMBL" id="QASA01000001">
    <property type="protein sequence ID" value="RDC65533.1"/>
    <property type="molecule type" value="Genomic_DNA"/>
</dbReference>
<feature type="signal peptide" evidence="4">
    <location>
        <begin position="1"/>
        <end position="21"/>
    </location>
</feature>
<evidence type="ECO:0000313" key="6">
    <source>
        <dbReference type="Proteomes" id="UP000253919"/>
    </source>
</evidence>
<dbReference type="Proteomes" id="UP000253919">
    <property type="component" value="Unassembled WGS sequence"/>
</dbReference>
<feature type="repeat" description="TPR" evidence="3">
    <location>
        <begin position="284"/>
        <end position="317"/>
    </location>
</feature>
<evidence type="ECO:0000256" key="4">
    <source>
        <dbReference type="SAM" id="SignalP"/>
    </source>
</evidence>
<dbReference type="SUPFAM" id="SSF48452">
    <property type="entry name" value="TPR-like"/>
    <property type="match status" value="2"/>
</dbReference>
<dbReference type="InterPro" id="IPR019734">
    <property type="entry name" value="TPR_rpt"/>
</dbReference>
<dbReference type="Gene3D" id="1.25.40.10">
    <property type="entry name" value="Tetratricopeptide repeat domain"/>
    <property type="match status" value="2"/>
</dbReference>
<feature type="chain" id="PRO_5016769062" evidence="4">
    <location>
        <begin position="22"/>
        <end position="775"/>
    </location>
</feature>
<keyword evidence="4" id="KW-0732">Signal</keyword>
<dbReference type="RefSeq" id="WP_115374525.1">
    <property type="nucleotide sequence ID" value="NZ_QASA01000001.1"/>
</dbReference>
<keyword evidence="1" id="KW-0677">Repeat</keyword>
<feature type="repeat" description="TPR" evidence="3">
    <location>
        <begin position="410"/>
        <end position="443"/>
    </location>
</feature>
<feature type="repeat" description="TPR" evidence="3">
    <location>
        <begin position="158"/>
        <end position="191"/>
    </location>
</feature>
<evidence type="ECO:0000256" key="2">
    <source>
        <dbReference type="ARBA" id="ARBA00022803"/>
    </source>
</evidence>
<gene>
    <name evidence="5" type="ORF">AHMF7616_04163</name>
</gene>
<feature type="repeat" description="TPR" evidence="3">
    <location>
        <begin position="200"/>
        <end position="233"/>
    </location>
</feature>
<dbReference type="PRINTS" id="PR00381">
    <property type="entry name" value="KINESINLIGHT"/>
</dbReference>
<sequence>MKILLLLALFFLLAGNTVVKAQKPQLVADTTLARKWYTQALTLQQKGSLDSANTALAKAAILYRKHQQWFRHLDCENKAARNLVSMGKYEAALQKASQVQQESKAKFGHDQSKEAADALHITGIVYYYKGEYDRALQFYQKALQLRRKILGDDHPGLCSSYNNIGIIYYRKGEYDQALKYYYQDLEISLKSSGKTHLDIAASYSNIGNVYFDKADYDQAFTFTQKAITLKLEALGESHPELANSYNTIGNIYAYKGELDKALGYNLKALHLWQKALGETHPYVGAAYNNIGDIYLDKGEYAQALDCFQKNLQIILKSTNEMHPEIAIVYHNIGNVYNKLGEYDQALQYLQKGLQIRQHHLGQFHDDVAESYNSIGDVYYDKGEYDQAMEYYQKDLQILLKSLGSVNPSLAASYNSLGAAYQAKGEYTKALKQYQLAILANVPSFKDTSSTSNPTLRNKSGIYLDGTYLLTSFHSKASIFEKFYVQSRAKADLQLAYHTYCAADTLASQIQYNYSEENDKVAFTSKARQLYQTALAVCLKLHDLTKEKIYLDKAFYFAERGKASVLSATLAESKAKTFAGIADSLLTRDQQLRTSMATYNQQLAQELTKGATIDSSKLNEYQTRLFAASQQQEQLIHKLEKSYPSYYNLKYQFATITPVQLQKTLDEKTALVEYALGDTLLQVFTLTQDTFKVQSFSLDPSFHRKIAAFRKAILSQDEGLYRRVAYSLYKILVPPDIPKSIRQLIIIPEGELTNLPFEALLTQNKKTKALKLPLTY</sequence>
<protein>
    <submittedName>
        <fullName evidence="5">Putative TPR repeat-containing protein</fullName>
    </submittedName>
</protein>
<dbReference type="SMART" id="SM00028">
    <property type="entry name" value="TPR"/>
    <property type="match status" value="9"/>
</dbReference>
<evidence type="ECO:0000256" key="3">
    <source>
        <dbReference type="PROSITE-ProRule" id="PRU00339"/>
    </source>
</evidence>
<name>A0A369QKU1_9BACT</name>
<dbReference type="PANTHER" id="PTHR45641">
    <property type="entry name" value="TETRATRICOPEPTIDE REPEAT PROTEIN (AFU_ORTHOLOGUE AFUA_6G03870)"/>
    <property type="match status" value="1"/>
</dbReference>
<feature type="repeat" description="TPR" evidence="3">
    <location>
        <begin position="242"/>
        <end position="275"/>
    </location>
</feature>
<feature type="repeat" description="TPR" evidence="3">
    <location>
        <begin position="326"/>
        <end position="359"/>
    </location>
</feature>
<dbReference type="OrthoDB" id="1489296at2"/>
<dbReference type="PROSITE" id="PS50293">
    <property type="entry name" value="TPR_REGION"/>
    <property type="match status" value="5"/>
</dbReference>
<accession>A0A369QKU1</accession>
<feature type="repeat" description="TPR" evidence="3">
    <location>
        <begin position="116"/>
        <end position="149"/>
    </location>
</feature>
<keyword evidence="6" id="KW-1185">Reference proteome</keyword>
<organism evidence="5 6">
    <name type="scientific">Adhaeribacter pallidiroseus</name>
    <dbReference type="NCBI Taxonomy" id="2072847"/>
    <lineage>
        <taxon>Bacteria</taxon>
        <taxon>Pseudomonadati</taxon>
        <taxon>Bacteroidota</taxon>
        <taxon>Cytophagia</taxon>
        <taxon>Cytophagales</taxon>
        <taxon>Hymenobacteraceae</taxon>
        <taxon>Adhaeribacter</taxon>
    </lineage>
</organism>
<dbReference type="InterPro" id="IPR011990">
    <property type="entry name" value="TPR-like_helical_dom_sf"/>
</dbReference>
<evidence type="ECO:0000256" key="1">
    <source>
        <dbReference type="ARBA" id="ARBA00022737"/>
    </source>
</evidence>
<comment type="caution">
    <text evidence="5">The sequence shown here is derived from an EMBL/GenBank/DDBJ whole genome shotgun (WGS) entry which is preliminary data.</text>
</comment>